<keyword evidence="9" id="KW-0067">ATP-binding</keyword>
<evidence type="ECO:0000256" key="3">
    <source>
        <dbReference type="ARBA" id="ARBA00012432"/>
    </source>
</evidence>
<evidence type="ECO:0000256" key="9">
    <source>
        <dbReference type="ARBA" id="ARBA00022840"/>
    </source>
</evidence>
<dbReference type="GO" id="GO:0005524">
    <property type="term" value="F:ATP binding"/>
    <property type="evidence" value="ECO:0007669"/>
    <property type="project" value="UniProtKB-KW"/>
</dbReference>
<dbReference type="AlphaFoldDB" id="A0AA39I2A0"/>
<keyword evidence="7" id="KW-0547">Nucleotide-binding</keyword>
<keyword evidence="5" id="KW-0321">Glycogen metabolism</keyword>
<evidence type="ECO:0000256" key="12">
    <source>
        <dbReference type="SAM" id="MobiDB-lite"/>
    </source>
</evidence>
<reference evidence="14" key="1">
    <citation type="submission" date="2023-06" db="EMBL/GenBank/DDBJ databases">
        <title>Genomic analysis of the entomopathogenic nematode Steinernema hermaphroditum.</title>
        <authorList>
            <person name="Schwarz E.M."/>
            <person name="Heppert J.K."/>
            <person name="Baniya A."/>
            <person name="Schwartz H.T."/>
            <person name="Tan C.-H."/>
            <person name="Antoshechkin I."/>
            <person name="Sternberg P.W."/>
            <person name="Goodrich-Blair H."/>
            <person name="Dillman A.R."/>
        </authorList>
    </citation>
    <scope>NUCLEOTIDE SEQUENCE</scope>
    <source>
        <strain evidence="14">PS9179</strain>
        <tissue evidence="14">Whole animal</tissue>
    </source>
</reference>
<evidence type="ECO:0000256" key="8">
    <source>
        <dbReference type="ARBA" id="ARBA00022777"/>
    </source>
</evidence>
<evidence type="ECO:0000256" key="6">
    <source>
        <dbReference type="ARBA" id="ARBA00022679"/>
    </source>
</evidence>
<proteinExistence type="predicted"/>
<dbReference type="Gene3D" id="1.10.510.10">
    <property type="entry name" value="Transferase(Phosphotransferase) domain 1"/>
    <property type="match status" value="1"/>
</dbReference>
<keyword evidence="15" id="KW-1185">Reference proteome</keyword>
<dbReference type="FunFam" id="3.30.200.20:FF:000138">
    <property type="entry name" value="Phosphorylase b kinase gamma catalytic chain, liver/testis"/>
    <property type="match status" value="1"/>
</dbReference>
<evidence type="ECO:0000259" key="13">
    <source>
        <dbReference type="PROSITE" id="PS50011"/>
    </source>
</evidence>
<dbReference type="SMART" id="SM00220">
    <property type="entry name" value="S_TKc"/>
    <property type="match status" value="1"/>
</dbReference>
<dbReference type="PANTHER" id="PTHR24347">
    <property type="entry name" value="SERINE/THREONINE-PROTEIN KINASE"/>
    <property type="match status" value="1"/>
</dbReference>
<evidence type="ECO:0000256" key="5">
    <source>
        <dbReference type="ARBA" id="ARBA00022600"/>
    </source>
</evidence>
<protein>
    <recommendedName>
        <fullName evidence="3">phosphorylase kinase</fullName>
        <ecNumber evidence="3">2.7.11.19</ecNumber>
    </recommendedName>
</protein>
<dbReference type="InterPro" id="IPR008271">
    <property type="entry name" value="Ser/Thr_kinase_AS"/>
</dbReference>
<dbReference type="Pfam" id="PF00069">
    <property type="entry name" value="Pkinase"/>
    <property type="match status" value="1"/>
</dbReference>
<dbReference type="PRINTS" id="PR01049">
    <property type="entry name" value="PHOSPHBKNASE"/>
</dbReference>
<evidence type="ECO:0000256" key="1">
    <source>
        <dbReference type="ARBA" id="ARBA00001674"/>
    </source>
</evidence>
<sequence length="413" mass="47892">MTLGPESDDDLNGTDESNRCSDSDDSGFYSAYELKEVLGRGLASTVRKCVEKGTGNVFAVKIVDVSAERQSEKEAERLLLETVSEVKLLKVLSEHPSIITLHDFYQTPTFLFAVFEMAPKGELFDQLNRSVTVSEKKCRRYMKQLFDAVDFMHDRNIVHRDLKLENILCIDDERIVISDFGFATELEPGRRLRELFGTPGYLAPETLRCQMFEGSEGYGLEVDDWALGVIMYTLLAGYAPFYHRRQLMMMRYIQEGKYEFRKGEWDQISDDAKDLIKRLLTVTVQDRITAKECLKHKWMTVGVAGSRHIDETAMAPSVVLKVKRNFRKLFRVAIIQVRFMHRLKNLKHLKQFIDRDELRKRPFRDREIRHEAEAAAFAVYGHWVNRGYHGRDMLFANRPRPKFRKQEIAVGAS</sequence>
<organism evidence="14 15">
    <name type="scientific">Steinernema hermaphroditum</name>
    <dbReference type="NCBI Taxonomy" id="289476"/>
    <lineage>
        <taxon>Eukaryota</taxon>
        <taxon>Metazoa</taxon>
        <taxon>Ecdysozoa</taxon>
        <taxon>Nematoda</taxon>
        <taxon>Chromadorea</taxon>
        <taxon>Rhabditida</taxon>
        <taxon>Tylenchina</taxon>
        <taxon>Panagrolaimomorpha</taxon>
        <taxon>Strongyloidoidea</taxon>
        <taxon>Steinernematidae</taxon>
        <taxon>Steinernema</taxon>
    </lineage>
</organism>
<comment type="cofactor">
    <cofactor evidence="2">
        <name>Mg(2+)</name>
        <dbReference type="ChEBI" id="CHEBI:18420"/>
    </cofactor>
</comment>
<dbReference type="InterPro" id="IPR002291">
    <property type="entry name" value="Phosph_kin_gamma"/>
</dbReference>
<dbReference type="EC" id="2.7.11.19" evidence="3"/>
<evidence type="ECO:0000256" key="2">
    <source>
        <dbReference type="ARBA" id="ARBA00001946"/>
    </source>
</evidence>
<name>A0AA39I2A0_9BILA</name>
<dbReference type="InterPro" id="IPR011009">
    <property type="entry name" value="Kinase-like_dom_sf"/>
</dbReference>
<dbReference type="GO" id="GO:0005977">
    <property type="term" value="P:glycogen metabolic process"/>
    <property type="evidence" value="ECO:0007669"/>
    <property type="project" value="UniProtKB-KW"/>
</dbReference>
<dbReference type="SUPFAM" id="SSF56112">
    <property type="entry name" value="Protein kinase-like (PK-like)"/>
    <property type="match status" value="1"/>
</dbReference>
<evidence type="ECO:0000313" key="14">
    <source>
        <dbReference type="EMBL" id="KAK0416500.1"/>
    </source>
</evidence>
<comment type="subunit">
    <text evidence="11">Hexadecamer of 4 heterotetramers, each composed of alpha, beta, gamma, and delta subunits. Alpha (PHKA1 or PHKA2) and beta (PHKB) are regulatory subunits, gamma (PHKG1 or PHKG2) is the catalytic subunit, and delta is calmodulin.</text>
</comment>
<keyword evidence="4" id="KW-0723">Serine/threonine-protein kinase</keyword>
<feature type="compositionally biased region" description="Acidic residues" evidence="12">
    <location>
        <begin position="1"/>
        <end position="13"/>
    </location>
</feature>
<evidence type="ECO:0000256" key="11">
    <source>
        <dbReference type="ARBA" id="ARBA00025890"/>
    </source>
</evidence>
<keyword evidence="8" id="KW-0418">Kinase</keyword>
<evidence type="ECO:0000256" key="10">
    <source>
        <dbReference type="ARBA" id="ARBA00023277"/>
    </source>
</evidence>
<dbReference type="Gene3D" id="3.30.200.20">
    <property type="entry name" value="Phosphorylase Kinase, domain 1"/>
    <property type="match status" value="1"/>
</dbReference>
<dbReference type="GO" id="GO:0005516">
    <property type="term" value="F:calmodulin binding"/>
    <property type="evidence" value="ECO:0007669"/>
    <property type="project" value="InterPro"/>
</dbReference>
<dbReference type="GO" id="GO:0004689">
    <property type="term" value="F:phosphorylase kinase activity"/>
    <property type="evidence" value="ECO:0007669"/>
    <property type="project" value="UniProtKB-EC"/>
</dbReference>
<evidence type="ECO:0000256" key="4">
    <source>
        <dbReference type="ARBA" id="ARBA00022527"/>
    </source>
</evidence>
<comment type="catalytic activity">
    <reaction evidence="1">
        <text>2 ATP + phosphorylase b = 2 ADP + phosphorylase a.</text>
        <dbReference type="EC" id="2.7.11.19"/>
    </reaction>
</comment>
<feature type="domain" description="Protein kinase" evidence="13">
    <location>
        <begin position="32"/>
        <end position="299"/>
    </location>
</feature>
<dbReference type="InterPro" id="IPR000719">
    <property type="entry name" value="Prot_kinase_dom"/>
</dbReference>
<dbReference type="EMBL" id="JAUCMV010000002">
    <property type="protein sequence ID" value="KAK0416500.1"/>
    <property type="molecule type" value="Genomic_DNA"/>
</dbReference>
<keyword evidence="10" id="KW-0119">Carbohydrate metabolism</keyword>
<keyword evidence="6" id="KW-0808">Transferase</keyword>
<feature type="region of interest" description="Disordered" evidence="12">
    <location>
        <begin position="1"/>
        <end position="24"/>
    </location>
</feature>
<dbReference type="GO" id="GO:0005964">
    <property type="term" value="C:phosphorylase kinase complex"/>
    <property type="evidence" value="ECO:0007669"/>
    <property type="project" value="InterPro"/>
</dbReference>
<comment type="caution">
    <text evidence="14">The sequence shown here is derived from an EMBL/GenBank/DDBJ whole genome shotgun (WGS) entry which is preliminary data.</text>
</comment>
<dbReference type="FunFam" id="1.10.510.10:FF:000571">
    <property type="entry name" value="Maternal embryonic leucine zipper kinase"/>
    <property type="match status" value="1"/>
</dbReference>
<evidence type="ECO:0000313" key="15">
    <source>
        <dbReference type="Proteomes" id="UP001175271"/>
    </source>
</evidence>
<dbReference type="PROSITE" id="PS00108">
    <property type="entry name" value="PROTEIN_KINASE_ST"/>
    <property type="match status" value="1"/>
</dbReference>
<dbReference type="Proteomes" id="UP001175271">
    <property type="component" value="Unassembled WGS sequence"/>
</dbReference>
<accession>A0AA39I2A0</accession>
<dbReference type="PROSITE" id="PS50011">
    <property type="entry name" value="PROTEIN_KINASE_DOM"/>
    <property type="match status" value="1"/>
</dbReference>
<evidence type="ECO:0000256" key="7">
    <source>
        <dbReference type="ARBA" id="ARBA00022741"/>
    </source>
</evidence>
<gene>
    <name evidence="14" type="ORF">QR680_012526</name>
</gene>